<feature type="region of interest" description="Disordered" evidence="1">
    <location>
        <begin position="1"/>
        <end position="129"/>
    </location>
</feature>
<dbReference type="Proteomes" id="UP000245119">
    <property type="component" value="Linkage Group LG4"/>
</dbReference>
<sequence length="129" mass="13491">MRGGHPLADLYHLHVSRETSETPGRQNSSGREGGHHSRGASKAQSVVAVAQNGGNDEATEYSQLPEPGADAAGKGLHPAASPVQQHTCDVSPPRADPLPVAAPTSKEPRVTCSEPAPDRHKDIYAHPLA</sequence>
<evidence type="ECO:0000313" key="3">
    <source>
        <dbReference type="Proteomes" id="UP000245119"/>
    </source>
</evidence>
<reference evidence="2 3" key="1">
    <citation type="submission" date="2018-04" db="EMBL/GenBank/DDBJ databases">
        <title>The genome of golden apple snail Pomacea canaliculata provides insight into stress tolerance and invasive adaptation.</title>
        <authorList>
            <person name="Liu C."/>
            <person name="Liu B."/>
            <person name="Ren Y."/>
            <person name="Zhang Y."/>
            <person name="Wang H."/>
            <person name="Li S."/>
            <person name="Jiang F."/>
            <person name="Yin L."/>
            <person name="Zhang G."/>
            <person name="Qian W."/>
            <person name="Fan W."/>
        </authorList>
    </citation>
    <scope>NUCLEOTIDE SEQUENCE [LARGE SCALE GENOMIC DNA]</scope>
    <source>
        <strain evidence="2">SZHN2017</strain>
        <tissue evidence="2">Muscle</tissue>
    </source>
</reference>
<evidence type="ECO:0000313" key="2">
    <source>
        <dbReference type="EMBL" id="PVD32967.1"/>
    </source>
</evidence>
<dbReference type="AlphaFoldDB" id="A0A2T7PHT5"/>
<comment type="caution">
    <text evidence="2">The sequence shown here is derived from an EMBL/GenBank/DDBJ whole genome shotgun (WGS) entry which is preliminary data.</text>
</comment>
<feature type="compositionally biased region" description="Low complexity" evidence="1">
    <location>
        <begin position="40"/>
        <end position="51"/>
    </location>
</feature>
<name>A0A2T7PHT5_POMCA</name>
<dbReference type="EMBL" id="PZQS01000004">
    <property type="protein sequence ID" value="PVD32967.1"/>
    <property type="molecule type" value="Genomic_DNA"/>
</dbReference>
<keyword evidence="3" id="KW-1185">Reference proteome</keyword>
<protein>
    <submittedName>
        <fullName evidence="2">Uncharacterized protein</fullName>
    </submittedName>
</protein>
<accession>A0A2T7PHT5</accession>
<organism evidence="2 3">
    <name type="scientific">Pomacea canaliculata</name>
    <name type="common">Golden apple snail</name>
    <dbReference type="NCBI Taxonomy" id="400727"/>
    <lineage>
        <taxon>Eukaryota</taxon>
        <taxon>Metazoa</taxon>
        <taxon>Spiralia</taxon>
        <taxon>Lophotrochozoa</taxon>
        <taxon>Mollusca</taxon>
        <taxon>Gastropoda</taxon>
        <taxon>Caenogastropoda</taxon>
        <taxon>Architaenioglossa</taxon>
        <taxon>Ampullarioidea</taxon>
        <taxon>Ampullariidae</taxon>
        <taxon>Pomacea</taxon>
    </lineage>
</organism>
<evidence type="ECO:0000256" key="1">
    <source>
        <dbReference type="SAM" id="MobiDB-lite"/>
    </source>
</evidence>
<gene>
    <name evidence="2" type="ORF">C0Q70_08415</name>
</gene>
<feature type="compositionally biased region" description="Basic and acidic residues" evidence="1">
    <location>
        <begin position="11"/>
        <end position="20"/>
    </location>
</feature>
<feature type="compositionally biased region" description="Basic and acidic residues" evidence="1">
    <location>
        <begin position="116"/>
        <end position="129"/>
    </location>
</feature>
<proteinExistence type="predicted"/>